<dbReference type="SUPFAM" id="SSF53448">
    <property type="entry name" value="Nucleotide-diphospho-sugar transferases"/>
    <property type="match status" value="1"/>
</dbReference>
<dbReference type="GO" id="GO:0016020">
    <property type="term" value="C:membrane"/>
    <property type="evidence" value="ECO:0007669"/>
    <property type="project" value="UniProtKB-SubCell"/>
</dbReference>
<accession>A0A835YHN4</accession>
<feature type="transmembrane region" description="Helical" evidence="7">
    <location>
        <begin position="53"/>
        <end position="71"/>
    </location>
</feature>
<dbReference type="OrthoDB" id="185994at2759"/>
<evidence type="ECO:0000256" key="7">
    <source>
        <dbReference type="SAM" id="Phobius"/>
    </source>
</evidence>
<evidence type="ECO:0000256" key="3">
    <source>
        <dbReference type="ARBA" id="ARBA00022679"/>
    </source>
</evidence>
<keyword evidence="5 7" id="KW-1133">Transmembrane helix</keyword>
<name>A0A835YHN4_9STRA</name>
<dbReference type="PANTHER" id="PTHR43867:SF2">
    <property type="entry name" value="CELLULOSE SYNTHASE CATALYTIC SUBUNIT A [UDP-FORMING]"/>
    <property type="match status" value="1"/>
</dbReference>
<proteinExistence type="predicted"/>
<evidence type="ECO:0000256" key="1">
    <source>
        <dbReference type="ARBA" id="ARBA00004141"/>
    </source>
</evidence>
<dbReference type="InterPro" id="IPR050321">
    <property type="entry name" value="Glycosyltr_2/OpgH_subfam"/>
</dbReference>
<keyword evidence="2" id="KW-0328">Glycosyltransferase</keyword>
<feature type="transmembrane region" description="Helical" evidence="7">
    <location>
        <begin position="654"/>
        <end position="674"/>
    </location>
</feature>
<feature type="transmembrane region" description="Helical" evidence="7">
    <location>
        <begin position="694"/>
        <end position="712"/>
    </location>
</feature>
<dbReference type="PANTHER" id="PTHR43867">
    <property type="entry name" value="CELLULOSE SYNTHASE CATALYTIC SUBUNIT A [UDP-FORMING]"/>
    <property type="match status" value="1"/>
</dbReference>
<evidence type="ECO:0000256" key="6">
    <source>
        <dbReference type="ARBA" id="ARBA00023136"/>
    </source>
</evidence>
<evidence type="ECO:0000256" key="5">
    <source>
        <dbReference type="ARBA" id="ARBA00022989"/>
    </source>
</evidence>
<dbReference type="EMBL" id="JAFCMP010000547">
    <property type="protein sequence ID" value="KAG5175559.1"/>
    <property type="molecule type" value="Genomic_DNA"/>
</dbReference>
<comment type="caution">
    <text evidence="9">The sequence shown here is derived from an EMBL/GenBank/DDBJ whole genome shotgun (WGS) entry which is preliminary data.</text>
</comment>
<comment type="subcellular location">
    <subcellularLocation>
        <location evidence="1">Membrane</location>
        <topology evidence="1">Multi-pass membrane protein</topology>
    </subcellularLocation>
</comment>
<feature type="domain" description="Glycosyltransferase 2-like" evidence="8">
    <location>
        <begin position="381"/>
        <end position="602"/>
    </location>
</feature>
<keyword evidence="4 7" id="KW-0812">Transmembrane</keyword>
<keyword evidence="3" id="KW-0808">Transferase</keyword>
<evidence type="ECO:0000313" key="10">
    <source>
        <dbReference type="Proteomes" id="UP000664859"/>
    </source>
</evidence>
<feature type="transmembrane region" description="Helical" evidence="7">
    <location>
        <begin position="619"/>
        <end position="638"/>
    </location>
</feature>
<sequence>MDVQDLCSRPVFAWRRAASPSRILILTTIPTNPPPPPPPTHTPQGKRFLRREYLIWATVLLNLATAAYYLYWRVTGGSITDIQNGMPGDQWVPDNPGPIWVRIYAWLFFASEACLIIGIMIGHSQRLFAVQRTVVNMDDLALVDSNITYNARVSVFLPTAGEKPDVVLKALLGCMAQRGWGAASKLSYMRIIVLDEKKRKGVLALTAAAYKLAECMLNPELQRILQFEGVLSLNAIDVFAWWKTGGGHARQFLHDHDLLYEICAIMELMDDIAKNENGGKGTWGKPKDPSKVRHFNLEVGDKSYFEKNRATLEDIIMPNVTIDPGYIKTYESSDLLPRVIYYSRKEPGTPKVSPKAGNMNAAIFPIDYPEQVPLIGDSTIVVVDDCRHQLQPDFLQRTVPYFFELHKPSNTYTWAKVAFVQTPQRFPFQKEKDDPLGNHAAMQYDVINHGKDGIGAVGSSGHGSLWRVAALRGLDANGRCYADPSNLRLVGHKLGFRSEMLIEDTHTSLEMFRAGWRSVYINEPNENLSVCTHQPDNIAWRIKQVLRWHQGAVQLLWFKGPWYTTFSPCAQYPTMWHRLYGFDQCTYYMQAIPGYMLLVMPIVYGVTGQAPFSATIFDFFVRFIPFIVTAVLPTVILGNRPGVDMDRLSRDEQVWLSTTYIQMYAFFSMTWQIFTCAKAGDAWTVKAPTWPLFVAFYGEFLAILGGLFWLIYNNFQNNRIQNNSSNAAEAFNINSNKEQIRINNLRPDLINEATKNSTQLRMTNEFIISNLIGYPQIQWFLNFISVVASAAMAIFALWPMVAMQKGWKPLSLYQSKLVAYVIVGGMIIAVSGVTYFQEIAYGNIQSSLTTIG</sequence>
<dbReference type="InterPro" id="IPR029044">
    <property type="entry name" value="Nucleotide-diphossugar_trans"/>
</dbReference>
<protein>
    <submittedName>
        <fullName evidence="9">Cellulose synthase, family GT2</fullName>
    </submittedName>
</protein>
<evidence type="ECO:0000256" key="2">
    <source>
        <dbReference type="ARBA" id="ARBA00022676"/>
    </source>
</evidence>
<feature type="transmembrane region" description="Helical" evidence="7">
    <location>
        <begin position="779"/>
        <end position="798"/>
    </location>
</feature>
<keyword evidence="10" id="KW-1185">Reference proteome</keyword>
<evidence type="ECO:0000256" key="4">
    <source>
        <dbReference type="ARBA" id="ARBA00022692"/>
    </source>
</evidence>
<feature type="transmembrane region" description="Helical" evidence="7">
    <location>
        <begin position="103"/>
        <end position="122"/>
    </location>
</feature>
<dbReference type="Gene3D" id="3.90.550.10">
    <property type="entry name" value="Spore Coat Polysaccharide Biosynthesis Protein SpsA, Chain A"/>
    <property type="match status" value="1"/>
</dbReference>
<keyword evidence="6 7" id="KW-0472">Membrane</keyword>
<dbReference type="Proteomes" id="UP000664859">
    <property type="component" value="Unassembled WGS sequence"/>
</dbReference>
<dbReference type="AlphaFoldDB" id="A0A835YHN4"/>
<evidence type="ECO:0000313" key="9">
    <source>
        <dbReference type="EMBL" id="KAG5175559.1"/>
    </source>
</evidence>
<feature type="transmembrane region" description="Helical" evidence="7">
    <location>
        <begin position="585"/>
        <end position="607"/>
    </location>
</feature>
<organism evidence="9 10">
    <name type="scientific">Tribonema minus</name>
    <dbReference type="NCBI Taxonomy" id="303371"/>
    <lineage>
        <taxon>Eukaryota</taxon>
        <taxon>Sar</taxon>
        <taxon>Stramenopiles</taxon>
        <taxon>Ochrophyta</taxon>
        <taxon>PX clade</taxon>
        <taxon>Xanthophyceae</taxon>
        <taxon>Tribonematales</taxon>
        <taxon>Tribonemataceae</taxon>
        <taxon>Tribonema</taxon>
    </lineage>
</organism>
<dbReference type="GO" id="GO:0016757">
    <property type="term" value="F:glycosyltransferase activity"/>
    <property type="evidence" value="ECO:0007669"/>
    <property type="project" value="UniProtKB-KW"/>
</dbReference>
<evidence type="ECO:0000259" key="8">
    <source>
        <dbReference type="Pfam" id="PF13632"/>
    </source>
</evidence>
<gene>
    <name evidence="9" type="ORF">JKP88DRAFT_196715</name>
</gene>
<dbReference type="InterPro" id="IPR001173">
    <property type="entry name" value="Glyco_trans_2-like"/>
</dbReference>
<feature type="transmembrane region" description="Helical" evidence="7">
    <location>
        <begin position="818"/>
        <end position="836"/>
    </location>
</feature>
<dbReference type="Pfam" id="PF13632">
    <property type="entry name" value="Glyco_trans_2_3"/>
    <property type="match status" value="1"/>
</dbReference>
<reference evidence="9" key="1">
    <citation type="submission" date="2021-02" db="EMBL/GenBank/DDBJ databases">
        <title>First Annotated Genome of the Yellow-green Alga Tribonema minus.</title>
        <authorList>
            <person name="Mahan K.M."/>
        </authorList>
    </citation>
    <scope>NUCLEOTIDE SEQUENCE</scope>
    <source>
        <strain evidence="9">UTEX B ZZ1240</strain>
    </source>
</reference>